<evidence type="ECO:0000313" key="3">
    <source>
        <dbReference type="EMBL" id="BDV36727.1"/>
    </source>
</evidence>
<organism evidence="3 4">
    <name type="scientific">Methylocystis iwaonis</name>
    <dbReference type="NCBI Taxonomy" id="2885079"/>
    <lineage>
        <taxon>Bacteria</taxon>
        <taxon>Pseudomonadati</taxon>
        <taxon>Pseudomonadota</taxon>
        <taxon>Alphaproteobacteria</taxon>
        <taxon>Hyphomicrobiales</taxon>
        <taxon>Methylocystaceae</taxon>
        <taxon>Methylocystis</taxon>
    </lineage>
</organism>
<geneLocation type="plasmid" evidence="3 4">
    <name>pSS37A-Re-5</name>
</geneLocation>
<protein>
    <recommendedName>
        <fullName evidence="5">Mobilization protein</fullName>
    </recommendedName>
</protein>
<evidence type="ECO:0000256" key="2">
    <source>
        <dbReference type="SAM" id="MobiDB-lite"/>
    </source>
</evidence>
<keyword evidence="4" id="KW-1185">Reference proteome</keyword>
<evidence type="ECO:0008006" key="5">
    <source>
        <dbReference type="Google" id="ProtNLM"/>
    </source>
</evidence>
<evidence type="ECO:0000256" key="1">
    <source>
        <dbReference type="SAM" id="Coils"/>
    </source>
</evidence>
<feature type="compositionally biased region" description="Low complexity" evidence="2">
    <location>
        <begin position="113"/>
        <end position="124"/>
    </location>
</feature>
<feature type="region of interest" description="Disordered" evidence="2">
    <location>
        <begin position="90"/>
        <end position="131"/>
    </location>
</feature>
<dbReference type="EMBL" id="AP027147">
    <property type="protein sequence ID" value="BDV36727.1"/>
    <property type="molecule type" value="Genomic_DNA"/>
</dbReference>
<keyword evidence="1" id="KW-0175">Coiled coil</keyword>
<gene>
    <name evidence="3" type="ORF">SS37A_42570</name>
</gene>
<name>A0ABN6VPA4_9HYPH</name>
<accession>A0ABN6VPA4</accession>
<feature type="coiled-coil region" evidence="1">
    <location>
        <begin position="2"/>
        <end position="36"/>
    </location>
</feature>
<sequence length="131" mass="14227">MAKDYDTQIAKLKAEREKLDARLSKLAQQAKDENRKRDARRKIIVGGAILAYMEKDESFARAVRSILGTYVGRPKDKEVIEDLLKELAQPAPAAPAADAAPASPPPPPSSNENATAPTTTAANPYPFLSRI</sequence>
<proteinExistence type="predicted"/>
<keyword evidence="3" id="KW-0614">Plasmid</keyword>
<dbReference type="Proteomes" id="UP001317629">
    <property type="component" value="Plasmid pSS37A-Re-5"/>
</dbReference>
<feature type="compositionally biased region" description="Low complexity" evidence="2">
    <location>
        <begin position="90"/>
        <end position="101"/>
    </location>
</feature>
<evidence type="ECO:0000313" key="4">
    <source>
        <dbReference type="Proteomes" id="UP001317629"/>
    </source>
</evidence>
<reference evidence="3 4" key="1">
    <citation type="journal article" date="2023" name="Int. J. Syst. Evol. Microbiol.">
        <title>Methylocystis iwaonis sp. nov., a type II methane-oxidizing bacterium from surface soil of a rice paddy field in Japan, and emended description of the genus Methylocystis (ex Whittenbury et al. 1970) Bowman et al. 1993.</title>
        <authorList>
            <person name="Kaise H."/>
            <person name="Sawadogo J.B."/>
            <person name="Alam M.S."/>
            <person name="Ueno C."/>
            <person name="Dianou D."/>
            <person name="Shinjo R."/>
            <person name="Asakawa S."/>
        </authorList>
    </citation>
    <scope>NUCLEOTIDE SEQUENCE [LARGE SCALE GENOMIC DNA]</scope>
    <source>
        <strain evidence="3 4">SS37A-Re</strain>
    </source>
</reference>